<name>A0A7J5THZ8_9BIFI</name>
<dbReference type="Pfam" id="PF00356">
    <property type="entry name" value="LacI"/>
    <property type="match status" value="1"/>
</dbReference>
<dbReference type="Gene3D" id="1.10.260.40">
    <property type="entry name" value="lambda repressor-like DNA-binding domains"/>
    <property type="match status" value="1"/>
</dbReference>
<keyword evidence="2" id="KW-0238">DNA-binding</keyword>
<evidence type="ECO:0000313" key="6">
    <source>
        <dbReference type="Proteomes" id="UP000429211"/>
    </source>
</evidence>
<proteinExistence type="predicted"/>
<dbReference type="SUPFAM" id="SSF53822">
    <property type="entry name" value="Periplasmic binding protein-like I"/>
    <property type="match status" value="1"/>
</dbReference>
<dbReference type="EMBL" id="WDPD01000004">
    <property type="protein sequence ID" value="KAB7461503.1"/>
    <property type="molecule type" value="Genomic_DNA"/>
</dbReference>
<evidence type="ECO:0000256" key="2">
    <source>
        <dbReference type="ARBA" id="ARBA00023125"/>
    </source>
</evidence>
<dbReference type="PROSITE" id="PS00356">
    <property type="entry name" value="HTH_LACI_1"/>
    <property type="match status" value="1"/>
</dbReference>
<dbReference type="SUPFAM" id="SSF47413">
    <property type="entry name" value="lambda repressor-like DNA-binding domains"/>
    <property type="match status" value="1"/>
</dbReference>
<protein>
    <submittedName>
        <fullName evidence="5">LacI family transcriptional regulator</fullName>
    </submittedName>
</protein>
<accession>A0A7J5THZ8</accession>
<dbReference type="PANTHER" id="PTHR30146:SF153">
    <property type="entry name" value="LACTOSE OPERON REPRESSOR"/>
    <property type="match status" value="1"/>
</dbReference>
<dbReference type="Pfam" id="PF13377">
    <property type="entry name" value="Peripla_BP_3"/>
    <property type="match status" value="1"/>
</dbReference>
<evidence type="ECO:0000313" key="5">
    <source>
        <dbReference type="EMBL" id="KAB7461503.1"/>
    </source>
</evidence>
<keyword evidence="1" id="KW-0805">Transcription regulation</keyword>
<organism evidence="5 6">
    <name type="scientific">Bifidobacterium dentium</name>
    <dbReference type="NCBI Taxonomy" id="1689"/>
    <lineage>
        <taxon>Bacteria</taxon>
        <taxon>Bacillati</taxon>
        <taxon>Actinomycetota</taxon>
        <taxon>Actinomycetes</taxon>
        <taxon>Bifidobacteriales</taxon>
        <taxon>Bifidobacteriaceae</taxon>
        <taxon>Bifidobacterium</taxon>
    </lineage>
</organism>
<dbReference type="RefSeq" id="WP_129879976.1">
    <property type="nucleotide sequence ID" value="NZ_CACRSP010000006.1"/>
</dbReference>
<dbReference type="InterPro" id="IPR046335">
    <property type="entry name" value="LacI/GalR-like_sensor"/>
</dbReference>
<dbReference type="PROSITE" id="PS50932">
    <property type="entry name" value="HTH_LACI_2"/>
    <property type="match status" value="1"/>
</dbReference>
<dbReference type="InterPro" id="IPR010982">
    <property type="entry name" value="Lambda_DNA-bd_dom_sf"/>
</dbReference>
<evidence type="ECO:0000256" key="3">
    <source>
        <dbReference type="ARBA" id="ARBA00023163"/>
    </source>
</evidence>
<dbReference type="CDD" id="cd06267">
    <property type="entry name" value="PBP1_LacI_sugar_binding-like"/>
    <property type="match status" value="1"/>
</dbReference>
<dbReference type="SMART" id="SM00354">
    <property type="entry name" value="HTH_LACI"/>
    <property type="match status" value="1"/>
</dbReference>
<comment type="caution">
    <text evidence="5">The sequence shown here is derived from an EMBL/GenBank/DDBJ whole genome shotgun (WGS) entry which is preliminary data.</text>
</comment>
<dbReference type="PANTHER" id="PTHR30146">
    <property type="entry name" value="LACI-RELATED TRANSCRIPTIONAL REPRESSOR"/>
    <property type="match status" value="1"/>
</dbReference>
<keyword evidence="3" id="KW-0804">Transcription</keyword>
<dbReference type="Proteomes" id="UP000429211">
    <property type="component" value="Unassembled WGS sequence"/>
</dbReference>
<dbReference type="AlphaFoldDB" id="A0A7J5THZ8"/>
<evidence type="ECO:0000256" key="1">
    <source>
        <dbReference type="ARBA" id="ARBA00023015"/>
    </source>
</evidence>
<dbReference type="CDD" id="cd01392">
    <property type="entry name" value="HTH_LacI"/>
    <property type="match status" value="1"/>
</dbReference>
<dbReference type="InterPro" id="IPR028082">
    <property type="entry name" value="Peripla_BP_I"/>
</dbReference>
<dbReference type="GO" id="GO:0000976">
    <property type="term" value="F:transcription cis-regulatory region binding"/>
    <property type="evidence" value="ECO:0007669"/>
    <property type="project" value="TreeGrafter"/>
</dbReference>
<dbReference type="Gene3D" id="3.40.50.2300">
    <property type="match status" value="2"/>
</dbReference>
<sequence>MQRIAALKDAKDDVENAGKPKEAMTMAGIKDVAREAGVSVSTVSYALSGKRSISAKTSDKVMAAVEKLGYTPDASARKMRGIRSQVIALSAPIRGDINQAKYNAYFLHTAWAARNAGYDVLLLTGPDAVNDIRRVTQSNLVDGVVLLDVKQDDERAASSGDFSKPCIAIGYPQAHEGCACVDIDFAEAGRKAVDFLFDKGHRKVAFLRNNEADYERRSGYVVIFRESMLSSAKERGMTVVESSRYEDDRFDAIRFVRETFADEDRPTAIINQANANVLNRVLQELSVAGLSVPEDVSVLSCGTYFDGELMSRPITEMPVMPEKLCLKAMGLLVSAIEQGVKIKGDVELEAPAVKLRGSVAEISPGERTLKVASR</sequence>
<dbReference type="GO" id="GO:0003700">
    <property type="term" value="F:DNA-binding transcription factor activity"/>
    <property type="evidence" value="ECO:0007669"/>
    <property type="project" value="TreeGrafter"/>
</dbReference>
<reference evidence="5 6" key="1">
    <citation type="journal article" date="2019" name="Nat. Med.">
        <title>A library of human gut bacterial isolates paired with longitudinal multiomics data enables mechanistic microbiome research.</title>
        <authorList>
            <person name="Poyet M."/>
            <person name="Groussin M."/>
            <person name="Gibbons S.M."/>
            <person name="Avila-Pacheco J."/>
            <person name="Jiang X."/>
            <person name="Kearney S.M."/>
            <person name="Perrotta A.R."/>
            <person name="Berdy B."/>
            <person name="Zhao S."/>
            <person name="Lieberman T.D."/>
            <person name="Swanson P.K."/>
            <person name="Smith M."/>
            <person name="Roesemann S."/>
            <person name="Alexander J.E."/>
            <person name="Rich S.A."/>
            <person name="Livny J."/>
            <person name="Vlamakis H."/>
            <person name="Clish C."/>
            <person name="Bullock K."/>
            <person name="Deik A."/>
            <person name="Scott J."/>
            <person name="Pierce K.A."/>
            <person name="Xavier R.J."/>
            <person name="Alm E.J."/>
        </authorList>
    </citation>
    <scope>NUCLEOTIDE SEQUENCE [LARGE SCALE GENOMIC DNA]</scope>
    <source>
        <strain evidence="5 6">BIOML-A2</strain>
    </source>
</reference>
<feature type="domain" description="HTH lacI-type" evidence="4">
    <location>
        <begin position="27"/>
        <end position="81"/>
    </location>
</feature>
<gene>
    <name evidence="5" type="ORF">GBB04_05360</name>
</gene>
<dbReference type="InterPro" id="IPR000843">
    <property type="entry name" value="HTH_LacI"/>
</dbReference>
<evidence type="ECO:0000259" key="4">
    <source>
        <dbReference type="PROSITE" id="PS50932"/>
    </source>
</evidence>